<dbReference type="AlphaFoldDB" id="A0A2W4W8W9"/>
<sequence>MSTLSLLLCLLTFAFSAPAWANIQIQLTDLTYEKCTGDAGKNMVLGGGIMSANCFMVKGVANNASGKVVYNADVFGRIYDANGNDAMPERTRLGAVEEFPVGKSDFQIMVGIPADQPEPLQLKQFKASGFAGKVRR</sequence>
<reference evidence="2 3" key="2">
    <citation type="submission" date="2018-06" db="EMBL/GenBank/DDBJ databases">
        <title>Metagenomic assembly of (sub)arctic Cyanobacteria and their associated microbiome from non-axenic cultures.</title>
        <authorList>
            <person name="Baurain D."/>
        </authorList>
    </citation>
    <scope>NUCLEOTIDE SEQUENCE [LARGE SCALE GENOMIC DNA]</scope>
    <source>
        <strain evidence="2">ULC066bin1</strain>
    </source>
</reference>
<evidence type="ECO:0000313" key="2">
    <source>
        <dbReference type="EMBL" id="PZO40872.1"/>
    </source>
</evidence>
<evidence type="ECO:0000313" key="3">
    <source>
        <dbReference type="Proteomes" id="UP000249467"/>
    </source>
</evidence>
<gene>
    <name evidence="2" type="ORF">DCF19_10675</name>
</gene>
<dbReference type="EMBL" id="QBML01000013">
    <property type="protein sequence ID" value="PZO40872.1"/>
    <property type="molecule type" value="Genomic_DNA"/>
</dbReference>
<feature type="chain" id="PRO_5015887032" description="Biotin carboxylase" evidence="1">
    <location>
        <begin position="22"/>
        <end position="136"/>
    </location>
</feature>
<comment type="caution">
    <text evidence="2">The sequence shown here is derived from an EMBL/GenBank/DDBJ whole genome shotgun (WGS) entry which is preliminary data.</text>
</comment>
<name>A0A2W4W8W9_9CYAN</name>
<organism evidence="2 3">
    <name type="scientific">Pseudanabaena frigida</name>
    <dbReference type="NCBI Taxonomy" id="945775"/>
    <lineage>
        <taxon>Bacteria</taxon>
        <taxon>Bacillati</taxon>
        <taxon>Cyanobacteriota</taxon>
        <taxon>Cyanophyceae</taxon>
        <taxon>Pseudanabaenales</taxon>
        <taxon>Pseudanabaenaceae</taxon>
        <taxon>Pseudanabaena</taxon>
    </lineage>
</organism>
<proteinExistence type="predicted"/>
<keyword evidence="1" id="KW-0732">Signal</keyword>
<evidence type="ECO:0000256" key="1">
    <source>
        <dbReference type="SAM" id="SignalP"/>
    </source>
</evidence>
<protein>
    <recommendedName>
        <fullName evidence="4">Biotin carboxylase</fullName>
    </recommendedName>
</protein>
<reference evidence="2 3" key="1">
    <citation type="submission" date="2018-04" db="EMBL/GenBank/DDBJ databases">
        <authorList>
            <person name="Go L.Y."/>
            <person name="Mitchell J.A."/>
        </authorList>
    </citation>
    <scope>NUCLEOTIDE SEQUENCE [LARGE SCALE GENOMIC DNA]</scope>
    <source>
        <strain evidence="2">ULC066bin1</strain>
    </source>
</reference>
<dbReference type="Proteomes" id="UP000249467">
    <property type="component" value="Unassembled WGS sequence"/>
</dbReference>
<accession>A0A2W4W8W9</accession>
<feature type="signal peptide" evidence="1">
    <location>
        <begin position="1"/>
        <end position="21"/>
    </location>
</feature>
<evidence type="ECO:0008006" key="4">
    <source>
        <dbReference type="Google" id="ProtNLM"/>
    </source>
</evidence>